<feature type="domain" description="HMG box" evidence="14">
    <location>
        <begin position="220"/>
        <end position="288"/>
    </location>
</feature>
<evidence type="ECO:0000256" key="10">
    <source>
        <dbReference type="ARBA" id="ARBA00032498"/>
    </source>
</evidence>
<feature type="DNA-binding region" description="HMG box" evidence="12">
    <location>
        <begin position="220"/>
        <end position="288"/>
    </location>
</feature>
<evidence type="ECO:0000256" key="2">
    <source>
        <dbReference type="ARBA" id="ARBA00005998"/>
    </source>
</evidence>
<evidence type="ECO:0000256" key="4">
    <source>
        <dbReference type="ARBA" id="ARBA00022782"/>
    </source>
</evidence>
<dbReference type="GO" id="GO:0001228">
    <property type="term" value="F:DNA-binding transcription activator activity, RNA polymerase II-specific"/>
    <property type="evidence" value="ECO:0007669"/>
    <property type="project" value="TreeGrafter"/>
</dbReference>
<dbReference type="GO" id="GO:0016607">
    <property type="term" value="C:nuclear speck"/>
    <property type="evidence" value="ECO:0007669"/>
    <property type="project" value="UniProtKB-SubCell"/>
</dbReference>
<dbReference type="Gene3D" id="1.10.30.10">
    <property type="entry name" value="High mobility group box domain"/>
    <property type="match status" value="1"/>
</dbReference>
<feature type="compositionally biased region" description="Low complexity" evidence="13">
    <location>
        <begin position="466"/>
        <end position="477"/>
    </location>
</feature>
<keyword evidence="9" id="KW-0804">Transcription</keyword>
<evidence type="ECO:0000256" key="8">
    <source>
        <dbReference type="ARBA" id="ARBA00023159"/>
    </source>
</evidence>
<name>A0AAV2RX54_MEGNR</name>
<feature type="compositionally biased region" description="Low complexity" evidence="13">
    <location>
        <begin position="431"/>
        <end position="442"/>
    </location>
</feature>
<sequence length="574" mass="62022">MSADFKHLRFGVLRHPTKNPCAKGGPYVLSFPLVLSSATQVNYGVESNRANRLAPQSLTLQPSLDQYVEVENKCFNKAFEIYTCWCFLNAVSYLYPLATPSATPLATPLVTPSSTVAIGHSSLITIGHAIDHAIGHIIGHAIGHAIGHRRLIIIYPSATPSIMAAVQLIQGIPTYGDIGQSALSFIKDFDQTIPEVPSIVKIGCGDSSSVWWISERKQHVKRPMNAFMVWAQEARRKLSNQHRQVHNAELSKSLGKIWRGMSEEQKRPFIERADHLRKKHKQEYPDYKYQPRRRKENVKTQMPKSPSEHSGITVQELHAAGHHFVSGVKAGGLSLLHPLSPPNSPSCHGLRSHYDPTMGETVFAPEALGVPPDTFETIDRAEMNKYLLPDQMPGSAGTTHYTGSSVCTTMASSGSSSNTCSISTTCNGAGPPLPPGSLGSSSITTHTPLPSITSSRLLPQAPHPVYGGSSSPYYTTSEASPQPGTGGHGSPDLIVGDIGGGNTATGGTSPGGSPGSPHSDYVELQPPRIPKEEPLPPINAPKPTSVNPFLPQICYSPQTYYNTYSSYPYASMWH</sequence>
<evidence type="ECO:0000256" key="6">
    <source>
        <dbReference type="ARBA" id="ARBA00022928"/>
    </source>
</evidence>
<keyword evidence="8" id="KW-0010">Activator</keyword>
<evidence type="ECO:0000256" key="1">
    <source>
        <dbReference type="ARBA" id="ARBA00004324"/>
    </source>
</evidence>
<feature type="non-terminal residue" evidence="15">
    <location>
        <position position="574"/>
    </location>
</feature>
<keyword evidence="5" id="KW-0112">Calmodulin-binding</keyword>
<evidence type="ECO:0000256" key="7">
    <source>
        <dbReference type="ARBA" id="ARBA00023125"/>
    </source>
</evidence>
<keyword evidence="6" id="KW-0726">Sexual differentiation</keyword>
<dbReference type="GO" id="GO:0000978">
    <property type="term" value="F:RNA polymerase II cis-regulatory region sequence-specific DNA binding"/>
    <property type="evidence" value="ECO:0007669"/>
    <property type="project" value="TreeGrafter"/>
</dbReference>
<feature type="region of interest" description="Disordered" evidence="13">
    <location>
        <begin position="431"/>
        <end position="543"/>
    </location>
</feature>
<proteinExistence type="inferred from homology"/>
<dbReference type="SUPFAM" id="SSF47095">
    <property type="entry name" value="HMG-box"/>
    <property type="match status" value="1"/>
</dbReference>
<evidence type="ECO:0000256" key="3">
    <source>
        <dbReference type="ARBA" id="ARBA00019052"/>
    </source>
</evidence>
<keyword evidence="16" id="KW-1185">Reference proteome</keyword>
<dbReference type="Proteomes" id="UP001497623">
    <property type="component" value="Unassembled WGS sequence"/>
</dbReference>
<feature type="compositionally biased region" description="Gly residues" evidence="13">
    <location>
        <begin position="497"/>
        <end position="514"/>
    </location>
</feature>
<evidence type="ECO:0000256" key="13">
    <source>
        <dbReference type="SAM" id="MobiDB-lite"/>
    </source>
</evidence>
<gene>
    <name evidence="15" type="ORF">MNOR_LOCUS29697</name>
</gene>
<dbReference type="PANTHER" id="PTHR10270:SF161">
    <property type="entry name" value="SEX-DETERMINING REGION Y PROTEIN"/>
    <property type="match status" value="1"/>
</dbReference>
<comment type="caution">
    <text evidence="15">The sequence shown here is derived from an EMBL/GenBank/DDBJ whole genome shotgun (WGS) entry which is preliminary data.</text>
</comment>
<organism evidence="15 16">
    <name type="scientific">Meganyctiphanes norvegica</name>
    <name type="common">Northern krill</name>
    <name type="synonym">Thysanopoda norvegica</name>
    <dbReference type="NCBI Taxonomy" id="48144"/>
    <lineage>
        <taxon>Eukaryota</taxon>
        <taxon>Metazoa</taxon>
        <taxon>Ecdysozoa</taxon>
        <taxon>Arthropoda</taxon>
        <taxon>Crustacea</taxon>
        <taxon>Multicrustacea</taxon>
        <taxon>Malacostraca</taxon>
        <taxon>Eumalacostraca</taxon>
        <taxon>Eucarida</taxon>
        <taxon>Euphausiacea</taxon>
        <taxon>Euphausiidae</taxon>
        <taxon>Meganyctiphanes</taxon>
    </lineage>
</organism>
<dbReference type="EMBL" id="CAXKWB010034843">
    <property type="protein sequence ID" value="CAL4145463.1"/>
    <property type="molecule type" value="Genomic_DNA"/>
</dbReference>
<dbReference type="GO" id="GO:0005516">
    <property type="term" value="F:calmodulin binding"/>
    <property type="evidence" value="ECO:0007669"/>
    <property type="project" value="UniProtKB-KW"/>
</dbReference>
<dbReference type="PANTHER" id="PTHR10270">
    <property type="entry name" value="SOX TRANSCRIPTION FACTOR"/>
    <property type="match status" value="1"/>
</dbReference>
<evidence type="ECO:0000256" key="12">
    <source>
        <dbReference type="PROSITE-ProRule" id="PRU00267"/>
    </source>
</evidence>
<dbReference type="CDD" id="cd22031">
    <property type="entry name" value="HMG-box_SoxE"/>
    <property type="match status" value="1"/>
</dbReference>
<evidence type="ECO:0000256" key="5">
    <source>
        <dbReference type="ARBA" id="ARBA00022860"/>
    </source>
</evidence>
<keyword evidence="4" id="KW-0221">Differentiation</keyword>
<dbReference type="InterPro" id="IPR036910">
    <property type="entry name" value="HMG_box_dom_sf"/>
</dbReference>
<dbReference type="AlphaFoldDB" id="A0AAV2RX54"/>
<reference evidence="15 16" key="1">
    <citation type="submission" date="2024-05" db="EMBL/GenBank/DDBJ databases">
        <authorList>
            <person name="Wallberg A."/>
        </authorList>
    </citation>
    <scope>NUCLEOTIDE SEQUENCE [LARGE SCALE GENOMIC DNA]</scope>
</reference>
<accession>A0AAV2RX54</accession>
<comment type="similarity">
    <text evidence="2">Belongs to the SRY family.</text>
</comment>
<evidence type="ECO:0000256" key="11">
    <source>
        <dbReference type="ARBA" id="ARBA00045821"/>
    </source>
</evidence>
<comment type="subcellular location">
    <subcellularLocation>
        <location evidence="1">Nucleus speckle</location>
    </subcellularLocation>
</comment>
<feature type="compositionally biased region" description="Polar residues" evidence="13">
    <location>
        <begin position="443"/>
        <end position="457"/>
    </location>
</feature>
<keyword evidence="12" id="KW-0539">Nucleus</keyword>
<dbReference type="FunFam" id="1.10.30.10:FF:000051">
    <property type="entry name" value="Transcription factor Sox-10"/>
    <property type="match status" value="1"/>
</dbReference>
<dbReference type="Pfam" id="PF00505">
    <property type="entry name" value="HMG_box"/>
    <property type="match status" value="1"/>
</dbReference>
<dbReference type="GO" id="GO:0007548">
    <property type="term" value="P:sex differentiation"/>
    <property type="evidence" value="ECO:0007669"/>
    <property type="project" value="UniProtKB-KW"/>
</dbReference>
<evidence type="ECO:0000313" key="16">
    <source>
        <dbReference type="Proteomes" id="UP001497623"/>
    </source>
</evidence>
<evidence type="ECO:0000259" key="14">
    <source>
        <dbReference type="PROSITE" id="PS50118"/>
    </source>
</evidence>
<protein>
    <recommendedName>
        <fullName evidence="3">Sex-determining region Y protein</fullName>
    </recommendedName>
    <alternativeName>
        <fullName evidence="10">Testis-determining factor</fullName>
    </alternativeName>
</protein>
<comment type="function">
    <text evidence="11">Transcriptional regulator that controls a genetic switch in male development. It is necessary and sufficient for initiating male sex determination by directing the development of supporting cell precursors (pre-Sertoli cells) as Sertoli rather than granulosa cells. Involved in different aspects of gene regulation including promoter activation or repression. Binds to the DNA consensus sequence 5'-[AT]AACAA[AT]-3'. SRY HMG box recognizes DNA by partial intercalation in the minor groove and promotes DNA bending. Also involved in pre-mRNA splicing. In male adult brain involved in the maintenance of motor functions of dopaminergic neurons.</text>
</comment>
<dbReference type="GO" id="GO:0030154">
    <property type="term" value="P:cell differentiation"/>
    <property type="evidence" value="ECO:0007669"/>
    <property type="project" value="UniProtKB-KW"/>
</dbReference>
<dbReference type="SMART" id="SM00398">
    <property type="entry name" value="HMG"/>
    <property type="match status" value="1"/>
</dbReference>
<evidence type="ECO:0000313" key="15">
    <source>
        <dbReference type="EMBL" id="CAL4145463.1"/>
    </source>
</evidence>
<keyword evidence="7 12" id="KW-0238">DNA-binding</keyword>
<dbReference type="PROSITE" id="PS50118">
    <property type="entry name" value="HMG_BOX_2"/>
    <property type="match status" value="1"/>
</dbReference>
<evidence type="ECO:0000256" key="9">
    <source>
        <dbReference type="ARBA" id="ARBA00023163"/>
    </source>
</evidence>
<dbReference type="InterPro" id="IPR050140">
    <property type="entry name" value="SRY-related_HMG-box_TF-like"/>
</dbReference>
<dbReference type="InterPro" id="IPR009071">
    <property type="entry name" value="HMG_box_dom"/>
</dbReference>